<proteinExistence type="predicted"/>
<organism evidence="2 3">
    <name type="scientific">Alectoria fallacina</name>
    <dbReference type="NCBI Taxonomy" id="1903189"/>
    <lineage>
        <taxon>Eukaryota</taxon>
        <taxon>Fungi</taxon>
        <taxon>Dikarya</taxon>
        <taxon>Ascomycota</taxon>
        <taxon>Pezizomycotina</taxon>
        <taxon>Lecanoromycetes</taxon>
        <taxon>OSLEUM clade</taxon>
        <taxon>Lecanoromycetidae</taxon>
        <taxon>Lecanorales</taxon>
        <taxon>Lecanorineae</taxon>
        <taxon>Parmeliaceae</taxon>
        <taxon>Alectoria</taxon>
    </lineage>
</organism>
<dbReference type="Proteomes" id="UP000664203">
    <property type="component" value="Unassembled WGS sequence"/>
</dbReference>
<protein>
    <submittedName>
        <fullName evidence="2">Uncharacterized protein</fullName>
    </submittedName>
</protein>
<evidence type="ECO:0000256" key="1">
    <source>
        <dbReference type="SAM" id="MobiDB-lite"/>
    </source>
</evidence>
<dbReference type="OrthoDB" id="10440452at2759"/>
<keyword evidence="3" id="KW-1185">Reference proteome</keyword>
<dbReference type="EMBL" id="CAJPDR010000010">
    <property type="protein sequence ID" value="CAF9905323.1"/>
    <property type="molecule type" value="Genomic_DNA"/>
</dbReference>
<gene>
    <name evidence="2" type="ORF">ALECFALPRED_000219</name>
</gene>
<sequence length="198" mass="22291">MAGPTRRKWSPISLVKKLRHGKPIKAPIKPINNNQPGPISDEQEGQSNVDQVGQLYGRPNGQTNASQHLITPAPATTLVPLTIQHYVLTEHINGHPNFQSNHTFITVPSTISLAELEVHIWAALCARDEPNNISYIPYEAAVRELRVHWDCQARVGHDFPQVTVLCEGNLESVLMYLRERRGYDYVGVAVENWVGFEW</sequence>
<feature type="region of interest" description="Disordered" evidence="1">
    <location>
        <begin position="23"/>
        <end position="47"/>
    </location>
</feature>
<comment type="caution">
    <text evidence="2">The sequence shown here is derived from an EMBL/GenBank/DDBJ whole genome shotgun (WGS) entry which is preliminary data.</text>
</comment>
<name>A0A8H3EIT8_9LECA</name>
<accession>A0A8H3EIT8</accession>
<reference evidence="2" key="1">
    <citation type="submission" date="2021-03" db="EMBL/GenBank/DDBJ databases">
        <authorList>
            <person name="Tagirdzhanova G."/>
        </authorList>
    </citation>
    <scope>NUCLEOTIDE SEQUENCE</scope>
</reference>
<evidence type="ECO:0000313" key="3">
    <source>
        <dbReference type="Proteomes" id="UP000664203"/>
    </source>
</evidence>
<dbReference type="AlphaFoldDB" id="A0A8H3EIT8"/>
<evidence type="ECO:0000313" key="2">
    <source>
        <dbReference type="EMBL" id="CAF9905323.1"/>
    </source>
</evidence>